<keyword evidence="6" id="KW-1185">Reference proteome</keyword>
<name>A0ABP7KVZ1_9GAMM</name>
<dbReference type="InterPro" id="IPR023562">
    <property type="entry name" value="ClpP/TepA"/>
</dbReference>
<keyword evidence="4" id="KW-0732">Signal</keyword>
<dbReference type="PANTHER" id="PTHR10381">
    <property type="entry name" value="ATP-DEPENDENT CLP PROTEASE PROTEOLYTIC SUBUNIT"/>
    <property type="match status" value="1"/>
</dbReference>
<evidence type="ECO:0000256" key="1">
    <source>
        <dbReference type="ARBA" id="ARBA00022670"/>
    </source>
</evidence>
<dbReference type="Pfam" id="PF00574">
    <property type="entry name" value="CLP_protease"/>
    <property type="match status" value="1"/>
</dbReference>
<feature type="signal peptide" evidence="4">
    <location>
        <begin position="1"/>
        <end position="18"/>
    </location>
</feature>
<keyword evidence="3" id="KW-0720">Serine protease</keyword>
<evidence type="ECO:0000256" key="4">
    <source>
        <dbReference type="SAM" id="SignalP"/>
    </source>
</evidence>
<evidence type="ECO:0000256" key="2">
    <source>
        <dbReference type="ARBA" id="ARBA00022801"/>
    </source>
</evidence>
<comment type="caution">
    <text evidence="5">The sequence shown here is derived from an EMBL/GenBank/DDBJ whole genome shotgun (WGS) entry which is preliminary data.</text>
</comment>
<gene>
    <name evidence="5" type="primary">clpP_2</name>
    <name evidence="5" type="ORF">GCM10022405_12780</name>
</gene>
<organism evidence="5 6">
    <name type="scientific">Gibbsiella dentisursi</name>
    <dbReference type="NCBI Taxonomy" id="796890"/>
    <lineage>
        <taxon>Bacteria</taxon>
        <taxon>Pseudomonadati</taxon>
        <taxon>Pseudomonadota</taxon>
        <taxon>Gammaproteobacteria</taxon>
        <taxon>Enterobacterales</taxon>
        <taxon>Yersiniaceae</taxon>
        <taxon>Gibbsiella</taxon>
    </lineage>
</organism>
<proteinExistence type="predicted"/>
<sequence length="221" mass="24041">MIRIMIAGALLVAHLATAGTIVTKKDEIKNTEVKTAGIYFSGEVNDESAINIIAAVTEIADTFPHAEKVVLYINSSGGDMDAGYTIYAALKNSPIKLETVNAAMTGSAATMIYCAADARYATPLSHFLLHPSAAANIGKDYVKPDEARLLAEQNDMYNQLFFDIYRSCTRLPASQIKNILSAENNRLMPDVVKATEYGLVTKGIKEKERYDVSYFISGKGN</sequence>
<dbReference type="Proteomes" id="UP001499994">
    <property type="component" value="Unassembled WGS sequence"/>
</dbReference>
<feature type="chain" id="PRO_5045479344" evidence="4">
    <location>
        <begin position="19"/>
        <end position="221"/>
    </location>
</feature>
<dbReference type="InterPro" id="IPR029045">
    <property type="entry name" value="ClpP/crotonase-like_dom_sf"/>
</dbReference>
<evidence type="ECO:0000313" key="6">
    <source>
        <dbReference type="Proteomes" id="UP001499994"/>
    </source>
</evidence>
<evidence type="ECO:0000313" key="5">
    <source>
        <dbReference type="EMBL" id="GAA3888715.1"/>
    </source>
</evidence>
<dbReference type="RefSeq" id="WP_279027612.1">
    <property type="nucleotide sequence ID" value="NZ_BAABDG010000002.1"/>
</dbReference>
<keyword evidence="2" id="KW-0378">Hydrolase</keyword>
<reference evidence="6" key="1">
    <citation type="journal article" date="2019" name="Int. J. Syst. Evol. Microbiol.">
        <title>The Global Catalogue of Microorganisms (GCM) 10K type strain sequencing project: providing services to taxonomists for standard genome sequencing and annotation.</title>
        <authorList>
            <consortium name="The Broad Institute Genomics Platform"/>
            <consortium name="The Broad Institute Genome Sequencing Center for Infectious Disease"/>
            <person name="Wu L."/>
            <person name="Ma J."/>
        </authorList>
    </citation>
    <scope>NUCLEOTIDE SEQUENCE [LARGE SCALE GENOMIC DNA]</scope>
    <source>
        <strain evidence="6">JCM 17201</strain>
    </source>
</reference>
<evidence type="ECO:0000256" key="3">
    <source>
        <dbReference type="ARBA" id="ARBA00022825"/>
    </source>
</evidence>
<dbReference type="EMBL" id="BAABDG010000002">
    <property type="protein sequence ID" value="GAA3888715.1"/>
    <property type="molecule type" value="Genomic_DNA"/>
</dbReference>
<keyword evidence="1" id="KW-0645">Protease</keyword>
<dbReference type="SUPFAM" id="SSF52096">
    <property type="entry name" value="ClpP/crotonase"/>
    <property type="match status" value="1"/>
</dbReference>
<protein>
    <submittedName>
        <fullName evidence="5">ATP-dependent Clp endopeptidase proteolytic subunit ClpP</fullName>
    </submittedName>
</protein>
<dbReference type="PANTHER" id="PTHR10381:SF70">
    <property type="entry name" value="ATP-DEPENDENT CLP PROTEASE PROTEOLYTIC SUBUNIT"/>
    <property type="match status" value="1"/>
</dbReference>
<accession>A0ABP7KVZ1</accession>
<dbReference type="Gene3D" id="3.90.226.10">
    <property type="entry name" value="2-enoyl-CoA Hydratase, Chain A, domain 1"/>
    <property type="match status" value="1"/>
</dbReference>